<dbReference type="GO" id="GO:0008720">
    <property type="term" value="F:D-lactate dehydrogenase (NAD+) activity"/>
    <property type="evidence" value="ECO:0007669"/>
    <property type="project" value="TreeGrafter"/>
</dbReference>
<feature type="domain" description="D-isomer specific 2-hydroxyacid dehydrogenase NAD-binding" evidence="6">
    <location>
        <begin position="102"/>
        <end position="276"/>
    </location>
</feature>
<evidence type="ECO:0000259" key="6">
    <source>
        <dbReference type="Pfam" id="PF02826"/>
    </source>
</evidence>
<evidence type="ECO:0000256" key="3">
    <source>
        <dbReference type="ARBA" id="ARBA00023027"/>
    </source>
</evidence>
<dbReference type="InterPro" id="IPR036291">
    <property type="entry name" value="NAD(P)-bd_dom_sf"/>
</dbReference>
<organism evidence="7 8">
    <name type="scientific">Candidatus Roizmanbacteria bacterium GW2011_GWC2_34_23</name>
    <dbReference type="NCBI Taxonomy" id="1618484"/>
    <lineage>
        <taxon>Bacteria</taxon>
        <taxon>Candidatus Roizmaniibacteriota</taxon>
    </lineage>
</organism>
<evidence type="ECO:0000313" key="7">
    <source>
        <dbReference type="EMBL" id="KKP61395.1"/>
    </source>
</evidence>
<proteinExistence type="inferred from homology"/>
<dbReference type="SUPFAM" id="SSF51735">
    <property type="entry name" value="NAD(P)-binding Rossmann-fold domains"/>
    <property type="match status" value="1"/>
</dbReference>
<dbReference type="PATRIC" id="fig|1618484.3.peg.540"/>
<evidence type="ECO:0000256" key="1">
    <source>
        <dbReference type="ARBA" id="ARBA00005854"/>
    </source>
</evidence>
<dbReference type="Gene3D" id="3.40.50.720">
    <property type="entry name" value="NAD(P)-binding Rossmann-like Domain"/>
    <property type="match status" value="2"/>
</dbReference>
<sequence length="299" mass="33760">MKIIHFDVDSEIKKYLSGKLFSFSLTLDNLEKVVKKENIEIITFKSQSVINEKILSEFPKLKLIITRTVGVDHVDLTACEKRKIIVKNIPNYGASNIAEHALALLMAGARNIVQANKEVHQGKFFYEFFLGTSFKDKVLGIIGTGKIGLELIKLVSGFGLKVIGYDIVKNEKAAKELNFSYVSLENLLRNSDLISIHVPFFKSTFHLIGEKEIDLIKKGAILVNTSRGEIIDTKALIKQVKKFKAVCLDVVEGEKSFSKKHILLKHKNIIITPHIGFYTDDSVQTIAKITEKYIKDYLF</sequence>
<gene>
    <name evidence="7" type="ORF">UR56_C0014G0028</name>
</gene>
<evidence type="ECO:0000259" key="5">
    <source>
        <dbReference type="Pfam" id="PF00389"/>
    </source>
</evidence>
<dbReference type="GO" id="GO:0051287">
    <property type="term" value="F:NAD binding"/>
    <property type="evidence" value="ECO:0007669"/>
    <property type="project" value="InterPro"/>
</dbReference>
<dbReference type="InterPro" id="IPR029752">
    <property type="entry name" value="D-isomer_DH_CS1"/>
</dbReference>
<dbReference type="PROSITE" id="PS00065">
    <property type="entry name" value="D_2_HYDROXYACID_DH_1"/>
    <property type="match status" value="1"/>
</dbReference>
<evidence type="ECO:0000313" key="8">
    <source>
        <dbReference type="Proteomes" id="UP000034004"/>
    </source>
</evidence>
<reference evidence="7 8" key="1">
    <citation type="journal article" date="2015" name="Nature">
        <title>rRNA introns, odd ribosomes, and small enigmatic genomes across a large radiation of phyla.</title>
        <authorList>
            <person name="Brown C.T."/>
            <person name="Hug L.A."/>
            <person name="Thomas B.C."/>
            <person name="Sharon I."/>
            <person name="Castelle C.J."/>
            <person name="Singh A."/>
            <person name="Wilkins M.J."/>
            <person name="Williams K.H."/>
            <person name="Banfield J.F."/>
        </authorList>
    </citation>
    <scope>NUCLEOTIDE SEQUENCE [LARGE SCALE GENOMIC DNA]</scope>
</reference>
<feature type="domain" description="D-isomer specific 2-hydroxyacid dehydrogenase catalytic" evidence="5">
    <location>
        <begin position="13"/>
        <end position="297"/>
    </location>
</feature>
<dbReference type="PANTHER" id="PTHR43026">
    <property type="entry name" value="2-HYDROXYACID DEHYDROGENASE HOMOLOG 1-RELATED"/>
    <property type="match status" value="1"/>
</dbReference>
<dbReference type="SUPFAM" id="SSF52283">
    <property type="entry name" value="Formate/glycerate dehydrogenase catalytic domain-like"/>
    <property type="match status" value="1"/>
</dbReference>
<dbReference type="Pfam" id="PF00389">
    <property type="entry name" value="2-Hacid_dh"/>
    <property type="match status" value="1"/>
</dbReference>
<dbReference type="GO" id="GO:0006564">
    <property type="term" value="P:L-serine biosynthetic process"/>
    <property type="evidence" value="ECO:0007669"/>
    <property type="project" value="UniProtKB-ARBA"/>
</dbReference>
<comment type="similarity">
    <text evidence="1 4">Belongs to the D-isomer specific 2-hydroxyacid dehydrogenase family.</text>
</comment>
<dbReference type="InterPro" id="IPR006140">
    <property type="entry name" value="D-isomer_DH_NAD-bd"/>
</dbReference>
<dbReference type="InterPro" id="IPR006139">
    <property type="entry name" value="D-isomer_2_OHA_DH_cat_dom"/>
</dbReference>
<name>A0A0G0DDQ4_9BACT</name>
<dbReference type="STRING" id="1618484.UR56_C0014G0028"/>
<keyword evidence="3" id="KW-0520">NAD</keyword>
<dbReference type="Pfam" id="PF02826">
    <property type="entry name" value="2-Hacid_dh_C"/>
    <property type="match status" value="1"/>
</dbReference>
<dbReference type="Proteomes" id="UP000034004">
    <property type="component" value="Unassembled WGS sequence"/>
</dbReference>
<dbReference type="GO" id="GO:0047545">
    <property type="term" value="F:(S)-2-hydroxyglutarate dehydrogenase activity"/>
    <property type="evidence" value="ECO:0007669"/>
    <property type="project" value="UniProtKB-ARBA"/>
</dbReference>
<comment type="caution">
    <text evidence="7">The sequence shown here is derived from an EMBL/GenBank/DDBJ whole genome shotgun (WGS) entry which is preliminary data.</text>
</comment>
<dbReference type="FunFam" id="3.40.50.720:FF:000041">
    <property type="entry name" value="D-3-phosphoglycerate dehydrogenase"/>
    <property type="match status" value="1"/>
</dbReference>
<dbReference type="InterPro" id="IPR058205">
    <property type="entry name" value="D-LDH-like"/>
</dbReference>
<dbReference type="EMBL" id="LBPR01000014">
    <property type="protein sequence ID" value="KKP61395.1"/>
    <property type="molecule type" value="Genomic_DNA"/>
</dbReference>
<keyword evidence="2 4" id="KW-0560">Oxidoreductase</keyword>
<accession>A0A0G0DDQ4</accession>
<evidence type="ECO:0000256" key="4">
    <source>
        <dbReference type="RuleBase" id="RU003719"/>
    </source>
</evidence>
<dbReference type="PANTHER" id="PTHR43026:SF1">
    <property type="entry name" value="2-HYDROXYACID DEHYDROGENASE HOMOLOG 1-RELATED"/>
    <property type="match status" value="1"/>
</dbReference>
<protein>
    <submittedName>
        <fullName evidence="7">D-isomer specific 2-hydroxyacid dehydrogenase NAD-binding protein</fullName>
    </submittedName>
</protein>
<dbReference type="GO" id="GO:0004617">
    <property type="term" value="F:phosphoglycerate dehydrogenase activity"/>
    <property type="evidence" value="ECO:0007669"/>
    <property type="project" value="UniProtKB-ARBA"/>
</dbReference>
<evidence type="ECO:0000256" key="2">
    <source>
        <dbReference type="ARBA" id="ARBA00023002"/>
    </source>
</evidence>
<dbReference type="AlphaFoldDB" id="A0A0G0DDQ4"/>